<comment type="subcellular location">
    <subcellularLocation>
        <location evidence="8">Cytoplasm</location>
    </subcellularLocation>
</comment>
<dbReference type="GO" id="GO:0004641">
    <property type="term" value="F:phosphoribosylformylglycinamidine cyclo-ligase activity"/>
    <property type="evidence" value="ECO:0007669"/>
    <property type="project" value="UniProtKB-UniRule"/>
</dbReference>
<dbReference type="Proteomes" id="UP000509626">
    <property type="component" value="Chromosome"/>
</dbReference>
<keyword evidence="13" id="KW-1185">Reference proteome</keyword>
<protein>
    <recommendedName>
        <fullName evidence="2 8">Phosphoribosylformylglycinamidine cyclo-ligase</fullName>
        <ecNumber evidence="2 8">6.3.3.1</ecNumber>
    </recommendedName>
    <alternativeName>
        <fullName evidence="8">AIR synthase</fullName>
    </alternativeName>
    <alternativeName>
        <fullName evidence="8">AIRS</fullName>
    </alternativeName>
    <alternativeName>
        <fullName evidence="8">Phosphoribosyl-aminoimidazole synthetase</fullName>
    </alternativeName>
</protein>
<evidence type="ECO:0000256" key="6">
    <source>
        <dbReference type="ARBA" id="ARBA00022755"/>
    </source>
</evidence>
<dbReference type="FunFam" id="3.30.1330.10:FF:000020">
    <property type="entry name" value="Phosphoribosylformylglycinamidine cyclo-ligase"/>
    <property type="match status" value="1"/>
</dbReference>
<dbReference type="KEGG" id="halu:HUG12_11500"/>
<comment type="similarity">
    <text evidence="8">Belongs to the AIR synthase family.</text>
</comment>
<dbReference type="InterPro" id="IPR036921">
    <property type="entry name" value="PurM-like_N_sf"/>
</dbReference>
<evidence type="ECO:0000259" key="10">
    <source>
        <dbReference type="Pfam" id="PF00586"/>
    </source>
</evidence>
<dbReference type="GO" id="GO:0004637">
    <property type="term" value="F:phosphoribosylamine-glycine ligase activity"/>
    <property type="evidence" value="ECO:0007669"/>
    <property type="project" value="TreeGrafter"/>
</dbReference>
<dbReference type="AlphaFoldDB" id="A0A7D5QB62"/>
<proteinExistence type="inferred from homology"/>
<sequence>MGDDGGNGDAGRTTERADGDAEELTYADAGVDIDASEAATAALVGAAAGGDLGADGSDYAGLLDIGDRYLALATDGVGTKLLVAEALGDYSTVGIDCIAMNANDLVAAGVRPVAFVDYLAVEEPDETFAEQVGEGLRTGAEAADVALVGGETAVMPEVVRGLDLAGTCAGLAPKDAVFDGTAEPGDALVGWESSGIHSNGLTLAREAVTREGTYADPCPLEGYDTLGEALLEPTRLYTDLLDPMREHGVRAAAHVTGGGWTNLERMGGLQYEIEDPWPAQPVFEFVRSAGNVSEEEMHRTFNVGTGFVAALAPADAEALAAETGGRVVGRVEAGEGVAIRGLEL</sequence>
<dbReference type="PANTHER" id="PTHR10520">
    <property type="entry name" value="TRIFUNCTIONAL PURINE BIOSYNTHETIC PROTEIN ADENOSINE-3-RELATED"/>
    <property type="match status" value="1"/>
</dbReference>
<evidence type="ECO:0000259" key="11">
    <source>
        <dbReference type="Pfam" id="PF02769"/>
    </source>
</evidence>
<reference evidence="12 13" key="1">
    <citation type="submission" date="2020-06" db="EMBL/GenBank/DDBJ databases">
        <title>NJ-3-1, isolated from saline soil.</title>
        <authorList>
            <person name="Cui H.L."/>
            <person name="Shi X."/>
        </authorList>
    </citation>
    <scope>NUCLEOTIDE SEQUENCE [LARGE SCALE GENOMIC DNA]</scope>
    <source>
        <strain evidence="12 13">NJ-3-1</strain>
    </source>
</reference>
<dbReference type="NCBIfam" id="TIGR00878">
    <property type="entry name" value="purM"/>
    <property type="match status" value="1"/>
</dbReference>
<dbReference type="GO" id="GO:0046084">
    <property type="term" value="P:adenine biosynthetic process"/>
    <property type="evidence" value="ECO:0007669"/>
    <property type="project" value="TreeGrafter"/>
</dbReference>
<keyword evidence="5 8" id="KW-0547">Nucleotide-binding</keyword>
<comment type="pathway">
    <text evidence="1 8">Purine metabolism; IMP biosynthesis via de novo pathway; 5-amino-1-(5-phospho-D-ribosyl)imidazole from N(2)-formyl-N(1)-(5-phospho-D-ribosyl)glycinamide: step 2/2.</text>
</comment>
<evidence type="ECO:0000256" key="1">
    <source>
        <dbReference type="ARBA" id="ARBA00004686"/>
    </source>
</evidence>
<dbReference type="EMBL" id="CP058579">
    <property type="protein sequence ID" value="QLG62318.1"/>
    <property type="molecule type" value="Genomic_DNA"/>
</dbReference>
<dbReference type="InterPro" id="IPR036676">
    <property type="entry name" value="PurM-like_C_sf"/>
</dbReference>
<organism evidence="12 13">
    <name type="scientific">Halorarum salinum</name>
    <dbReference type="NCBI Taxonomy" id="2743089"/>
    <lineage>
        <taxon>Archaea</taxon>
        <taxon>Methanobacteriati</taxon>
        <taxon>Methanobacteriota</taxon>
        <taxon>Stenosarchaea group</taxon>
        <taxon>Halobacteria</taxon>
        <taxon>Halobacteriales</taxon>
        <taxon>Haloferacaceae</taxon>
        <taxon>Halorarum</taxon>
    </lineage>
</organism>
<evidence type="ECO:0000256" key="7">
    <source>
        <dbReference type="ARBA" id="ARBA00022840"/>
    </source>
</evidence>
<dbReference type="InterPro" id="IPR004733">
    <property type="entry name" value="PurM_cligase"/>
</dbReference>
<dbReference type="Pfam" id="PF00586">
    <property type="entry name" value="AIRS"/>
    <property type="match status" value="1"/>
</dbReference>
<keyword evidence="6 8" id="KW-0658">Purine biosynthesis</keyword>
<dbReference type="PANTHER" id="PTHR10520:SF12">
    <property type="entry name" value="TRIFUNCTIONAL PURINE BIOSYNTHETIC PROTEIN ADENOSINE-3"/>
    <property type="match status" value="1"/>
</dbReference>
<dbReference type="HAMAP" id="MF_00741">
    <property type="entry name" value="AIRS"/>
    <property type="match status" value="1"/>
</dbReference>
<keyword evidence="7 8" id="KW-0067">ATP-binding</keyword>
<evidence type="ECO:0000256" key="5">
    <source>
        <dbReference type="ARBA" id="ARBA00022741"/>
    </source>
</evidence>
<dbReference type="GO" id="GO:0005829">
    <property type="term" value="C:cytosol"/>
    <property type="evidence" value="ECO:0007669"/>
    <property type="project" value="TreeGrafter"/>
</dbReference>
<dbReference type="CDD" id="cd02196">
    <property type="entry name" value="PurM"/>
    <property type="match status" value="1"/>
</dbReference>
<dbReference type="UniPathway" id="UPA00074">
    <property type="reaction ID" value="UER00129"/>
</dbReference>
<dbReference type="Gene3D" id="3.30.1330.10">
    <property type="entry name" value="PurM-like, N-terminal domain"/>
    <property type="match status" value="1"/>
</dbReference>
<feature type="domain" description="PurM-like C-terminal" evidence="11">
    <location>
        <begin position="183"/>
        <end position="339"/>
    </location>
</feature>
<evidence type="ECO:0000313" key="12">
    <source>
        <dbReference type="EMBL" id="QLG62318.1"/>
    </source>
</evidence>
<accession>A0A7D5QB62</accession>
<gene>
    <name evidence="8" type="primary">purM</name>
    <name evidence="12" type="ORF">HUG12_11500</name>
</gene>
<evidence type="ECO:0000256" key="3">
    <source>
        <dbReference type="ARBA" id="ARBA00022490"/>
    </source>
</evidence>
<dbReference type="Gene3D" id="3.90.650.10">
    <property type="entry name" value="PurM-like C-terminal domain"/>
    <property type="match status" value="1"/>
</dbReference>
<dbReference type="EC" id="6.3.3.1" evidence="2 8"/>
<evidence type="ECO:0000256" key="2">
    <source>
        <dbReference type="ARBA" id="ARBA00013047"/>
    </source>
</evidence>
<evidence type="ECO:0000256" key="9">
    <source>
        <dbReference type="SAM" id="MobiDB-lite"/>
    </source>
</evidence>
<evidence type="ECO:0000313" key="13">
    <source>
        <dbReference type="Proteomes" id="UP000509626"/>
    </source>
</evidence>
<dbReference type="OrthoDB" id="6605at2157"/>
<dbReference type="SUPFAM" id="SSF55326">
    <property type="entry name" value="PurM N-terminal domain-like"/>
    <property type="match status" value="1"/>
</dbReference>
<dbReference type="InterPro" id="IPR010918">
    <property type="entry name" value="PurM-like_C_dom"/>
</dbReference>
<dbReference type="Pfam" id="PF02769">
    <property type="entry name" value="AIRS_C"/>
    <property type="match status" value="1"/>
</dbReference>
<keyword evidence="3 8" id="KW-0963">Cytoplasm</keyword>
<evidence type="ECO:0000256" key="8">
    <source>
        <dbReference type="HAMAP-Rule" id="MF_00741"/>
    </source>
</evidence>
<dbReference type="GO" id="GO:0006189">
    <property type="term" value="P:'de novo' IMP biosynthetic process"/>
    <property type="evidence" value="ECO:0007669"/>
    <property type="project" value="UniProtKB-UniRule"/>
</dbReference>
<dbReference type="GO" id="GO:0005524">
    <property type="term" value="F:ATP binding"/>
    <property type="evidence" value="ECO:0007669"/>
    <property type="project" value="UniProtKB-KW"/>
</dbReference>
<evidence type="ECO:0000256" key="4">
    <source>
        <dbReference type="ARBA" id="ARBA00022598"/>
    </source>
</evidence>
<comment type="catalytic activity">
    <reaction evidence="8">
        <text>2-formamido-N(1)-(5-O-phospho-beta-D-ribosyl)acetamidine + ATP = 5-amino-1-(5-phospho-beta-D-ribosyl)imidazole + ADP + phosphate + H(+)</text>
        <dbReference type="Rhea" id="RHEA:23032"/>
        <dbReference type="ChEBI" id="CHEBI:15378"/>
        <dbReference type="ChEBI" id="CHEBI:30616"/>
        <dbReference type="ChEBI" id="CHEBI:43474"/>
        <dbReference type="ChEBI" id="CHEBI:137981"/>
        <dbReference type="ChEBI" id="CHEBI:147287"/>
        <dbReference type="ChEBI" id="CHEBI:456216"/>
        <dbReference type="EC" id="6.3.3.1"/>
    </reaction>
</comment>
<dbReference type="GeneID" id="56038093"/>
<dbReference type="InterPro" id="IPR016188">
    <property type="entry name" value="PurM-like_N"/>
</dbReference>
<name>A0A7D5QB62_9EURY</name>
<dbReference type="RefSeq" id="WP_179268903.1">
    <property type="nucleotide sequence ID" value="NZ_CP058579.1"/>
</dbReference>
<keyword evidence="4 8" id="KW-0436">Ligase</keyword>
<feature type="region of interest" description="Disordered" evidence="9">
    <location>
        <begin position="1"/>
        <end position="21"/>
    </location>
</feature>
<feature type="domain" description="PurM-like N-terminal" evidence="10">
    <location>
        <begin position="58"/>
        <end position="171"/>
    </location>
</feature>
<dbReference type="SUPFAM" id="SSF56042">
    <property type="entry name" value="PurM C-terminal domain-like"/>
    <property type="match status" value="1"/>
</dbReference>